<dbReference type="OrthoDB" id="7250902at2"/>
<evidence type="ECO:0000256" key="5">
    <source>
        <dbReference type="ARBA" id="ARBA00023136"/>
    </source>
</evidence>
<name>A0A7W9A1U2_9CAUL</name>
<dbReference type="RefSeq" id="WP_123286588.1">
    <property type="nucleotide sequence ID" value="NZ_JACIJB010000001.1"/>
</dbReference>
<keyword evidence="2" id="KW-1003">Cell membrane</keyword>
<accession>A0A7W9A1U2</accession>
<evidence type="ECO:0000313" key="9">
    <source>
        <dbReference type="EMBL" id="MBB5659600.1"/>
    </source>
</evidence>
<evidence type="ECO:0000256" key="4">
    <source>
        <dbReference type="ARBA" id="ARBA00022989"/>
    </source>
</evidence>
<reference evidence="9 10" key="1">
    <citation type="submission" date="2020-08" db="EMBL/GenBank/DDBJ databases">
        <title>Genomic Encyclopedia of Type Strains, Phase IV (KMG-IV): sequencing the most valuable type-strain genomes for metagenomic binning, comparative biology and taxonomic classification.</title>
        <authorList>
            <person name="Goeker M."/>
        </authorList>
    </citation>
    <scope>NUCLEOTIDE SEQUENCE [LARGE SCALE GENOMIC DNA]</scope>
    <source>
        <strain evidence="9 10">DSM 24448</strain>
    </source>
</reference>
<keyword evidence="6" id="KW-0175">Coiled coil</keyword>
<dbReference type="PANTHER" id="PTHR32309">
    <property type="entry name" value="TYROSINE-PROTEIN KINASE"/>
    <property type="match status" value="1"/>
</dbReference>
<dbReference type="PANTHER" id="PTHR32309:SF13">
    <property type="entry name" value="FERRIC ENTEROBACTIN TRANSPORT PROTEIN FEPE"/>
    <property type="match status" value="1"/>
</dbReference>
<proteinExistence type="predicted"/>
<evidence type="ECO:0000256" key="2">
    <source>
        <dbReference type="ARBA" id="ARBA00022475"/>
    </source>
</evidence>
<keyword evidence="10" id="KW-1185">Reference proteome</keyword>
<feature type="transmembrane region" description="Helical" evidence="7">
    <location>
        <begin position="429"/>
        <end position="449"/>
    </location>
</feature>
<evidence type="ECO:0000256" key="1">
    <source>
        <dbReference type="ARBA" id="ARBA00004651"/>
    </source>
</evidence>
<dbReference type="EMBL" id="JACIJB010000001">
    <property type="protein sequence ID" value="MBB5659600.1"/>
    <property type="molecule type" value="Genomic_DNA"/>
</dbReference>
<comment type="caution">
    <text evidence="9">The sequence shown here is derived from an EMBL/GenBank/DDBJ whole genome shotgun (WGS) entry which is preliminary data.</text>
</comment>
<evidence type="ECO:0000259" key="8">
    <source>
        <dbReference type="Pfam" id="PF02706"/>
    </source>
</evidence>
<comment type="subcellular location">
    <subcellularLocation>
        <location evidence="1">Cell membrane</location>
        <topology evidence="1">Multi-pass membrane protein</topology>
    </subcellularLocation>
</comment>
<evidence type="ECO:0000256" key="6">
    <source>
        <dbReference type="SAM" id="Coils"/>
    </source>
</evidence>
<dbReference type="AlphaFoldDB" id="A0A7W9A1U2"/>
<gene>
    <name evidence="9" type="ORF">FHS65_000318</name>
</gene>
<dbReference type="InterPro" id="IPR003856">
    <property type="entry name" value="LPS_length_determ_N"/>
</dbReference>
<organism evidence="9 10">
    <name type="scientific">Brevundimonas halotolerans</name>
    <dbReference type="NCBI Taxonomy" id="69670"/>
    <lineage>
        <taxon>Bacteria</taxon>
        <taxon>Pseudomonadati</taxon>
        <taxon>Pseudomonadota</taxon>
        <taxon>Alphaproteobacteria</taxon>
        <taxon>Caulobacterales</taxon>
        <taxon>Caulobacteraceae</taxon>
        <taxon>Brevundimonas</taxon>
    </lineage>
</organism>
<keyword evidence="5 7" id="KW-0472">Membrane</keyword>
<keyword evidence="3 7" id="KW-0812">Transmembrane</keyword>
<feature type="coiled-coil region" evidence="6">
    <location>
        <begin position="343"/>
        <end position="394"/>
    </location>
</feature>
<protein>
    <submittedName>
        <fullName evidence="9">Uncharacterized protein involved in exopolysaccharide biosynthesis</fullName>
    </submittedName>
</protein>
<dbReference type="Pfam" id="PF02706">
    <property type="entry name" value="Wzz"/>
    <property type="match status" value="1"/>
</dbReference>
<evidence type="ECO:0000313" key="10">
    <source>
        <dbReference type="Proteomes" id="UP000548978"/>
    </source>
</evidence>
<dbReference type="GO" id="GO:0005886">
    <property type="term" value="C:plasma membrane"/>
    <property type="evidence" value="ECO:0007669"/>
    <property type="project" value="UniProtKB-SubCell"/>
</dbReference>
<sequence length="480" mass="51762">MRSTAYTSARPRYDLADIVGLLFRQIGIMLVVFLVIAVLGTLAVMTLQKTYTAEARIFAGVGQEYVYQPRVGVAERGQAPEGDAVTQSEAAILSSQEVKQRVIQSLGPAAILGDKASGSRAVQEAQAMKALEGGLAIGVAPGSPIIAVGYESSDPARSATVLNAIVDSYLTYRRELFTDRSTDANLAQQQAFEDDLAQADAEYQAFLRSNDIGDFAAAKAGYATSYQTVYADRLSTQALLRQTDQRLQTLEAQLARTPPEVALSQDLNVSARDQILQARNEREALLARYLPDSQPVRDIEARIAQLEAYVASGGGVGVKEVRTGPNPIWTELETTRITVQAERDSLQARLAALDGQLAQIKARQSELVQVESQNATLSSEREVLSANIREFQQRASQSRADSALVQAGADNVTVIERATAPMTGKSLKLPLLALVILFAGFTALCVGLARIFSRRDFATAEVVGRTLDMPVLAVAPMKAR</sequence>
<feature type="transmembrane region" description="Helical" evidence="7">
    <location>
        <begin position="21"/>
        <end position="47"/>
    </location>
</feature>
<evidence type="ECO:0000256" key="7">
    <source>
        <dbReference type="SAM" id="Phobius"/>
    </source>
</evidence>
<dbReference type="GO" id="GO:0004713">
    <property type="term" value="F:protein tyrosine kinase activity"/>
    <property type="evidence" value="ECO:0007669"/>
    <property type="project" value="TreeGrafter"/>
</dbReference>
<keyword evidence="4 7" id="KW-1133">Transmembrane helix</keyword>
<feature type="domain" description="Polysaccharide chain length determinant N-terminal" evidence="8">
    <location>
        <begin position="14"/>
        <end position="106"/>
    </location>
</feature>
<evidence type="ECO:0000256" key="3">
    <source>
        <dbReference type="ARBA" id="ARBA00022692"/>
    </source>
</evidence>
<dbReference type="InterPro" id="IPR050445">
    <property type="entry name" value="Bact_polysacc_biosynth/exp"/>
</dbReference>
<dbReference type="Proteomes" id="UP000548978">
    <property type="component" value="Unassembled WGS sequence"/>
</dbReference>